<gene>
    <name evidence="1" type="ORF">EV421DRAFT_1718205</name>
</gene>
<organism evidence="1 2">
    <name type="scientific">Armillaria borealis</name>
    <dbReference type="NCBI Taxonomy" id="47425"/>
    <lineage>
        <taxon>Eukaryota</taxon>
        <taxon>Fungi</taxon>
        <taxon>Dikarya</taxon>
        <taxon>Basidiomycota</taxon>
        <taxon>Agaricomycotina</taxon>
        <taxon>Agaricomycetes</taxon>
        <taxon>Agaricomycetidae</taxon>
        <taxon>Agaricales</taxon>
        <taxon>Marasmiineae</taxon>
        <taxon>Physalacriaceae</taxon>
        <taxon>Armillaria</taxon>
    </lineage>
</organism>
<comment type="caution">
    <text evidence="1">The sequence shown here is derived from an EMBL/GenBank/DDBJ whole genome shotgun (WGS) entry which is preliminary data.</text>
</comment>
<proteinExistence type="predicted"/>
<name>A0AA39MGB2_9AGAR</name>
<keyword evidence="2" id="KW-1185">Reference proteome</keyword>
<sequence length="192" mass="20845">MLTPLGHGYPLWLPDPPSNHPLGGTQIGDLGYLDNEGGFVYLFNVCKAADDPVNLTRTPPDFVRLTGIDDIADTLTRTLFENDKEIHAVAEETKSIGADVSVQASCVVFLVPAALGSRFQFTSASTQAALLVLPDGATSHTCAKPGMFEDYATIYAHSWYKYFIGPGQRRQIPNGMLYLVTGCSKCRTWANA</sequence>
<reference evidence="1" key="1">
    <citation type="submission" date="2023-06" db="EMBL/GenBank/DDBJ databases">
        <authorList>
            <consortium name="Lawrence Berkeley National Laboratory"/>
            <person name="Ahrendt S."/>
            <person name="Sahu N."/>
            <person name="Indic B."/>
            <person name="Wong-Bajracharya J."/>
            <person name="Merenyi Z."/>
            <person name="Ke H.-M."/>
            <person name="Monk M."/>
            <person name="Kocsube S."/>
            <person name="Drula E."/>
            <person name="Lipzen A."/>
            <person name="Balint B."/>
            <person name="Henrissat B."/>
            <person name="Andreopoulos B."/>
            <person name="Martin F.M."/>
            <person name="Harder C.B."/>
            <person name="Rigling D."/>
            <person name="Ford K.L."/>
            <person name="Foster G.D."/>
            <person name="Pangilinan J."/>
            <person name="Papanicolaou A."/>
            <person name="Barry K."/>
            <person name="LaButti K."/>
            <person name="Viragh M."/>
            <person name="Koriabine M."/>
            <person name="Yan M."/>
            <person name="Riley R."/>
            <person name="Champramary S."/>
            <person name="Plett K.L."/>
            <person name="Tsai I.J."/>
            <person name="Slot J."/>
            <person name="Sipos G."/>
            <person name="Plett J."/>
            <person name="Nagy L.G."/>
            <person name="Grigoriev I.V."/>
        </authorList>
    </citation>
    <scope>NUCLEOTIDE SEQUENCE</scope>
    <source>
        <strain evidence="1">FPL87.14</strain>
    </source>
</reference>
<dbReference type="AlphaFoldDB" id="A0AA39MGB2"/>
<dbReference type="Proteomes" id="UP001175226">
    <property type="component" value="Unassembled WGS sequence"/>
</dbReference>
<accession>A0AA39MGB2</accession>
<evidence type="ECO:0000313" key="1">
    <source>
        <dbReference type="EMBL" id="KAK0433786.1"/>
    </source>
</evidence>
<feature type="non-terminal residue" evidence="1">
    <location>
        <position position="1"/>
    </location>
</feature>
<dbReference type="EMBL" id="JAUEPT010000077">
    <property type="protein sequence ID" value="KAK0433786.1"/>
    <property type="molecule type" value="Genomic_DNA"/>
</dbReference>
<evidence type="ECO:0000313" key="2">
    <source>
        <dbReference type="Proteomes" id="UP001175226"/>
    </source>
</evidence>
<protein>
    <submittedName>
        <fullName evidence="1">Uncharacterized protein</fullName>
    </submittedName>
</protein>